<dbReference type="RefSeq" id="WP_205725114.1">
    <property type="nucleotide sequence ID" value="NZ_JAFHKR010000038.1"/>
</dbReference>
<evidence type="ECO:0000313" key="3">
    <source>
        <dbReference type="Proteomes" id="UP001296923"/>
    </source>
</evidence>
<reference evidence="2 3" key="1">
    <citation type="submission" date="2021-01" db="EMBL/GenBank/DDBJ databases">
        <title>Genome Sequencing of Type Strains.</title>
        <authorList>
            <person name="Lemaire J.F."/>
            <person name="Inderbitzin P."/>
            <person name="Collins S.B."/>
            <person name="Wespe N."/>
            <person name="Knight-Connoni V."/>
        </authorList>
    </citation>
    <scope>NUCLEOTIDE SEQUENCE [LARGE SCALE GENOMIC DNA]</scope>
    <source>
        <strain evidence="2 3">DSM 23009</strain>
    </source>
</reference>
<dbReference type="Pfam" id="PF00550">
    <property type="entry name" value="PP-binding"/>
    <property type="match status" value="1"/>
</dbReference>
<protein>
    <recommendedName>
        <fullName evidence="1">Carrier domain-containing protein</fullName>
    </recommendedName>
</protein>
<dbReference type="Gene3D" id="1.10.1200.10">
    <property type="entry name" value="ACP-like"/>
    <property type="match status" value="1"/>
</dbReference>
<sequence length="88" mass="10036">MLTKIKKEILSLKTKDHLKVLLQTENEISSNDNLLKLGLDSKRAAKLVHTLELEYLILFTDEELVLNNFSTILNIVNMLNTKLEAGEI</sequence>
<evidence type="ECO:0000259" key="1">
    <source>
        <dbReference type="PROSITE" id="PS50075"/>
    </source>
</evidence>
<dbReference type="InterPro" id="IPR036736">
    <property type="entry name" value="ACP-like_sf"/>
</dbReference>
<evidence type="ECO:0000313" key="2">
    <source>
        <dbReference type="EMBL" id="MBN3554056.1"/>
    </source>
</evidence>
<dbReference type="EMBL" id="JAFHKR010000038">
    <property type="protein sequence ID" value="MBN3554056.1"/>
    <property type="molecule type" value="Genomic_DNA"/>
</dbReference>
<gene>
    <name evidence="2" type="ORF">JYA63_07270</name>
</gene>
<feature type="domain" description="Carrier" evidence="1">
    <location>
        <begin position="4"/>
        <end position="83"/>
    </location>
</feature>
<keyword evidence="3" id="KW-1185">Reference proteome</keyword>
<accession>A0ABS2ZN24</accession>
<dbReference type="Proteomes" id="UP001296923">
    <property type="component" value="Unassembled WGS sequence"/>
</dbReference>
<name>A0ABS2ZN24_9BACL</name>
<dbReference type="InterPro" id="IPR009081">
    <property type="entry name" value="PP-bd_ACP"/>
</dbReference>
<comment type="caution">
    <text evidence="2">The sequence shown here is derived from an EMBL/GenBank/DDBJ whole genome shotgun (WGS) entry which is preliminary data.</text>
</comment>
<organism evidence="2 3">
    <name type="scientific">Fictibacillus nanhaiensis</name>
    <dbReference type="NCBI Taxonomy" id="742169"/>
    <lineage>
        <taxon>Bacteria</taxon>
        <taxon>Bacillati</taxon>
        <taxon>Bacillota</taxon>
        <taxon>Bacilli</taxon>
        <taxon>Bacillales</taxon>
        <taxon>Fictibacillaceae</taxon>
        <taxon>Fictibacillus</taxon>
    </lineage>
</organism>
<dbReference type="PROSITE" id="PS50075">
    <property type="entry name" value="CARRIER"/>
    <property type="match status" value="1"/>
</dbReference>
<proteinExistence type="predicted"/>
<dbReference type="SUPFAM" id="SSF47336">
    <property type="entry name" value="ACP-like"/>
    <property type="match status" value="1"/>
</dbReference>